<evidence type="ECO:0000313" key="3">
    <source>
        <dbReference type="EMBL" id="QRG70845.1"/>
    </source>
</evidence>
<keyword evidence="4" id="KW-1185">Reference proteome</keyword>
<sequence>MLTAVVVALIFVALKIDGSLKKIKLYDQALAYYKADNLLAAEQTFSQADEYSSIEYGEKEWTAFMSGLTSIRLQLEGFKQAAQAAIGDKKEEEVLETYRRYQSFKQETLKQQDKQAASFFQSVSAKLGLEKGWSDYYLQALNQAKAHMRKADPGTENESFVHTLVLIPDEFFGGKAQKEEELNALFQRYETAKLQKLGTSLSFEDVITRTANSIKQYRQEGITAEWLQKQLERYALSEINQAIKEKDLSGFVTMAKAYQQIKDVLPDGSDVLATIEGYLENRVKQAEQYAKAHQFTKAMDLYQMLSGLLDTSSLIKGVEERWTEYDPTRLLQMKYPDKTFDSFVTGRDHWGAKQYAIGVDEAEHHLYLAAKLSDDDNPVYMDQALDVDADFTLTLSKLRDGNENPILLVQTAGKERPYSYVGIMPDLSRNAFLTRFSIEADELSAEDAEQVIVKNAAGKGENEIASFQLGEKGLAYREKLADLQPDSEEAVEPDTTGSQSEGQSGGSDADAHGNSIADVYAGPGNDYEIIGRVSLDSSIQIVTNLNGWYQIQFDGKEGWILAPTP</sequence>
<dbReference type="Gene3D" id="2.30.30.40">
    <property type="entry name" value="SH3 Domains"/>
    <property type="match status" value="1"/>
</dbReference>
<evidence type="ECO:0000259" key="2">
    <source>
        <dbReference type="Pfam" id="PF08239"/>
    </source>
</evidence>
<accession>A0ABX7FYH9</accession>
<evidence type="ECO:0000313" key="4">
    <source>
        <dbReference type="Proteomes" id="UP000596248"/>
    </source>
</evidence>
<dbReference type="InterPro" id="IPR003646">
    <property type="entry name" value="SH3-like_bac-type"/>
</dbReference>
<dbReference type="Proteomes" id="UP000596248">
    <property type="component" value="Chromosome"/>
</dbReference>
<proteinExistence type="predicted"/>
<gene>
    <name evidence="3" type="ORF">JNE38_29975</name>
</gene>
<dbReference type="EMBL" id="CP069127">
    <property type="protein sequence ID" value="QRG70845.1"/>
    <property type="molecule type" value="Genomic_DNA"/>
</dbReference>
<feature type="region of interest" description="Disordered" evidence="1">
    <location>
        <begin position="483"/>
        <end position="517"/>
    </location>
</feature>
<protein>
    <submittedName>
        <fullName evidence="3">SH3 domain-containing protein</fullName>
    </submittedName>
</protein>
<organism evidence="3 4">
    <name type="scientific">Brevibacillus choshinensis</name>
    <dbReference type="NCBI Taxonomy" id="54911"/>
    <lineage>
        <taxon>Bacteria</taxon>
        <taxon>Bacillati</taxon>
        <taxon>Bacillota</taxon>
        <taxon>Bacilli</taxon>
        <taxon>Bacillales</taxon>
        <taxon>Paenibacillaceae</taxon>
        <taxon>Brevibacillus</taxon>
    </lineage>
</organism>
<evidence type="ECO:0000256" key="1">
    <source>
        <dbReference type="SAM" id="MobiDB-lite"/>
    </source>
</evidence>
<feature type="domain" description="SH3b" evidence="2">
    <location>
        <begin position="518"/>
        <end position="562"/>
    </location>
</feature>
<dbReference type="Pfam" id="PF08239">
    <property type="entry name" value="SH3_3"/>
    <property type="match status" value="1"/>
</dbReference>
<name>A0ABX7FYH9_BRECH</name>
<reference evidence="3 4" key="1">
    <citation type="submission" date="2021-01" db="EMBL/GenBank/DDBJ databases">
        <title>Identification of strong promoters based on the transcriptome of Brevibacillus choshinensis.</title>
        <authorList>
            <person name="Yao D."/>
            <person name="Zhang K."/>
            <person name="Wu J."/>
        </authorList>
    </citation>
    <scope>NUCLEOTIDE SEQUENCE [LARGE SCALE GENOMIC DNA]</scope>
    <source>
        <strain evidence="3 4">HPD31-SP3</strain>
    </source>
</reference>